<keyword evidence="1" id="KW-1015">Disulfide bond</keyword>
<comment type="caution">
    <text evidence="3">The sequence shown here is derived from an EMBL/GenBank/DDBJ whole genome shotgun (WGS) entry which is preliminary data.</text>
</comment>
<dbReference type="EMBL" id="JAMKFB020000003">
    <property type="protein sequence ID" value="KAL0197719.1"/>
    <property type="molecule type" value="Genomic_DNA"/>
</dbReference>
<feature type="non-terminal residue" evidence="3">
    <location>
        <position position="1"/>
    </location>
</feature>
<dbReference type="InterPro" id="IPR043504">
    <property type="entry name" value="Peptidase_S1_PA_chymotrypsin"/>
</dbReference>
<evidence type="ECO:0000259" key="2">
    <source>
        <dbReference type="PROSITE" id="PS50240"/>
    </source>
</evidence>
<dbReference type="Gene3D" id="2.40.10.10">
    <property type="entry name" value="Trypsin-like serine proteases"/>
    <property type="match status" value="1"/>
</dbReference>
<dbReference type="PANTHER" id="PTHR24252">
    <property type="entry name" value="ACROSIN-RELATED"/>
    <property type="match status" value="1"/>
</dbReference>
<dbReference type="AlphaFoldDB" id="A0ABD0RGQ1"/>
<dbReference type="SUPFAM" id="SSF50494">
    <property type="entry name" value="Trypsin-like serine proteases"/>
    <property type="match status" value="1"/>
</dbReference>
<dbReference type="InterPro" id="IPR001254">
    <property type="entry name" value="Trypsin_dom"/>
</dbReference>
<feature type="non-terminal residue" evidence="3">
    <location>
        <position position="90"/>
    </location>
</feature>
<reference evidence="3 4" key="1">
    <citation type="submission" date="2024-05" db="EMBL/GenBank/DDBJ databases">
        <title>Genome sequencing and assembly of Indian major carp, Cirrhinus mrigala (Hamilton, 1822).</title>
        <authorList>
            <person name="Mohindra V."/>
            <person name="Chowdhury L.M."/>
            <person name="Lal K."/>
            <person name="Jena J.K."/>
        </authorList>
    </citation>
    <scope>NUCLEOTIDE SEQUENCE [LARGE SCALE GENOMIC DNA]</scope>
    <source>
        <strain evidence="3">CM1030</strain>
        <tissue evidence="3">Blood</tissue>
    </source>
</reference>
<evidence type="ECO:0000313" key="3">
    <source>
        <dbReference type="EMBL" id="KAL0197719.1"/>
    </source>
</evidence>
<dbReference type="PROSITE" id="PS50240">
    <property type="entry name" value="TRYPSIN_DOM"/>
    <property type="match status" value="1"/>
</dbReference>
<dbReference type="InterPro" id="IPR009003">
    <property type="entry name" value="Peptidase_S1_PA"/>
</dbReference>
<evidence type="ECO:0000256" key="1">
    <source>
        <dbReference type="ARBA" id="ARBA00023157"/>
    </source>
</evidence>
<protein>
    <recommendedName>
        <fullName evidence="2">Peptidase S1 domain-containing protein</fullName>
    </recommendedName>
</protein>
<dbReference type="Pfam" id="PF00089">
    <property type="entry name" value="Trypsin"/>
    <property type="match status" value="1"/>
</dbReference>
<feature type="domain" description="Peptidase S1" evidence="2">
    <location>
        <begin position="1"/>
        <end position="90"/>
    </location>
</feature>
<sequence length="90" mass="10154">PSEVSSYRLYMGRHLLNGYNQFEMVSQVQRVVVPEGYSNPQEGRDVALVQLRSPVTWSDRIQPVCLPYAGFVFNSGTLCYVTGWGHTQEG</sequence>
<evidence type="ECO:0000313" key="4">
    <source>
        <dbReference type="Proteomes" id="UP001529510"/>
    </source>
</evidence>
<gene>
    <name evidence="3" type="ORF">M9458_006259</name>
</gene>
<dbReference type="PANTHER" id="PTHR24252:SF7">
    <property type="entry name" value="HYALIN"/>
    <property type="match status" value="1"/>
</dbReference>
<keyword evidence="4" id="KW-1185">Reference proteome</keyword>
<proteinExistence type="predicted"/>
<accession>A0ABD0RGQ1</accession>
<dbReference type="Proteomes" id="UP001529510">
    <property type="component" value="Unassembled WGS sequence"/>
</dbReference>
<organism evidence="3 4">
    <name type="scientific">Cirrhinus mrigala</name>
    <name type="common">Mrigala</name>
    <dbReference type="NCBI Taxonomy" id="683832"/>
    <lineage>
        <taxon>Eukaryota</taxon>
        <taxon>Metazoa</taxon>
        <taxon>Chordata</taxon>
        <taxon>Craniata</taxon>
        <taxon>Vertebrata</taxon>
        <taxon>Euteleostomi</taxon>
        <taxon>Actinopterygii</taxon>
        <taxon>Neopterygii</taxon>
        <taxon>Teleostei</taxon>
        <taxon>Ostariophysi</taxon>
        <taxon>Cypriniformes</taxon>
        <taxon>Cyprinidae</taxon>
        <taxon>Labeoninae</taxon>
        <taxon>Labeonini</taxon>
        <taxon>Cirrhinus</taxon>
    </lineage>
</organism>
<name>A0ABD0RGQ1_CIRMR</name>